<reference evidence="1" key="1">
    <citation type="submission" date="2024-04" db="EMBL/GenBank/DDBJ databases">
        <authorList>
            <consortium name="Molecular Ecology Group"/>
        </authorList>
    </citation>
    <scope>NUCLEOTIDE SEQUENCE</scope>
</reference>
<dbReference type="AlphaFoldDB" id="A0AAV2PEQ3"/>
<name>A0AAV2PEQ3_9HYME</name>
<dbReference type="EMBL" id="OZ034832">
    <property type="protein sequence ID" value="CAL1689565.1"/>
    <property type="molecule type" value="Genomic_DNA"/>
</dbReference>
<evidence type="ECO:0000313" key="2">
    <source>
        <dbReference type="Proteomes" id="UP001497644"/>
    </source>
</evidence>
<gene>
    <name evidence="1" type="ORF">LPLAT_LOCUS14463</name>
</gene>
<proteinExistence type="predicted"/>
<accession>A0AAV2PEQ3</accession>
<sequence>MSFRATPTEGPGIPLGDYVPCTIPFPSLVLGSSISAPFPPSGKIWHIASDFNLKRHGDMTKDTGEHRGNVIW</sequence>
<protein>
    <submittedName>
        <fullName evidence="1">Uncharacterized protein</fullName>
    </submittedName>
</protein>
<dbReference type="Proteomes" id="UP001497644">
    <property type="component" value="Chromosome 9"/>
</dbReference>
<evidence type="ECO:0000313" key="1">
    <source>
        <dbReference type="EMBL" id="CAL1689565.1"/>
    </source>
</evidence>
<keyword evidence="2" id="KW-1185">Reference proteome</keyword>
<organism evidence="1 2">
    <name type="scientific">Lasius platythorax</name>
    <dbReference type="NCBI Taxonomy" id="488582"/>
    <lineage>
        <taxon>Eukaryota</taxon>
        <taxon>Metazoa</taxon>
        <taxon>Ecdysozoa</taxon>
        <taxon>Arthropoda</taxon>
        <taxon>Hexapoda</taxon>
        <taxon>Insecta</taxon>
        <taxon>Pterygota</taxon>
        <taxon>Neoptera</taxon>
        <taxon>Endopterygota</taxon>
        <taxon>Hymenoptera</taxon>
        <taxon>Apocrita</taxon>
        <taxon>Aculeata</taxon>
        <taxon>Formicoidea</taxon>
        <taxon>Formicidae</taxon>
        <taxon>Formicinae</taxon>
        <taxon>Lasius</taxon>
        <taxon>Lasius</taxon>
    </lineage>
</organism>